<evidence type="ECO:0000256" key="1">
    <source>
        <dbReference type="SAM" id="SignalP"/>
    </source>
</evidence>
<keyword evidence="1" id="KW-0732">Signal</keyword>
<name>A0A250DKP7_9BURK</name>
<feature type="signal peptide" evidence="1">
    <location>
        <begin position="1"/>
        <end position="28"/>
    </location>
</feature>
<proteinExistence type="predicted"/>
<evidence type="ECO:0000313" key="2">
    <source>
        <dbReference type="EMBL" id="ATA54711.1"/>
    </source>
</evidence>
<dbReference type="KEGG" id="vbo:CKY39_16990"/>
<reference evidence="2 3" key="1">
    <citation type="submission" date="2017-09" db="EMBL/GenBank/DDBJ databases">
        <title>The diverse metabolic capabilities of V. boronicumulans make it an excellent choice for continued studies on novel biodegradation.</title>
        <authorList>
            <person name="Sun S."/>
        </authorList>
    </citation>
    <scope>NUCLEOTIDE SEQUENCE [LARGE SCALE GENOMIC DNA]</scope>
    <source>
        <strain evidence="2 3">J1</strain>
    </source>
</reference>
<dbReference type="EMBL" id="CP023284">
    <property type="protein sequence ID" value="ATA54711.1"/>
    <property type="molecule type" value="Genomic_DNA"/>
</dbReference>
<evidence type="ECO:0000313" key="3">
    <source>
        <dbReference type="Proteomes" id="UP000217154"/>
    </source>
</evidence>
<sequence length="190" mass="20135">MITMKSLRRMSAMFGMALAALAATPAHAQASARCDAQLSESLVDYGRMTRAQLLERQPDPARASLGKRLVTLTAVCAERTAMALSFQGAAADDTGFRFAGNGRFTLRIVQAQLDGKPVRLAASHVDATSLAPSSLLRPGDRMSPMDGAGLAQGQRLTVQLEIEPFVGAAATRVAAESTWEGAGRFEVLSR</sequence>
<dbReference type="Proteomes" id="UP000217154">
    <property type="component" value="Chromosome"/>
</dbReference>
<organism evidence="2 3">
    <name type="scientific">Variovorax boronicumulans</name>
    <dbReference type="NCBI Taxonomy" id="436515"/>
    <lineage>
        <taxon>Bacteria</taxon>
        <taxon>Pseudomonadati</taxon>
        <taxon>Pseudomonadota</taxon>
        <taxon>Betaproteobacteria</taxon>
        <taxon>Burkholderiales</taxon>
        <taxon>Comamonadaceae</taxon>
        <taxon>Variovorax</taxon>
    </lineage>
</organism>
<gene>
    <name evidence="2" type="ORF">CKY39_16990</name>
</gene>
<feature type="chain" id="PRO_5012693353" description="DUF1120 domain-containing protein" evidence="1">
    <location>
        <begin position="29"/>
        <end position="190"/>
    </location>
</feature>
<evidence type="ECO:0008006" key="4">
    <source>
        <dbReference type="Google" id="ProtNLM"/>
    </source>
</evidence>
<dbReference type="RefSeq" id="WP_095745263.1">
    <property type="nucleotide sequence ID" value="NZ_CP023284.1"/>
</dbReference>
<dbReference type="AlphaFoldDB" id="A0A250DKP7"/>
<accession>A0A250DKP7</accession>
<protein>
    <recommendedName>
        <fullName evidence="4">DUF1120 domain-containing protein</fullName>
    </recommendedName>
</protein>